<dbReference type="PRINTS" id="PR01805">
    <property type="entry name" value="VACJLIPOPROT"/>
</dbReference>
<evidence type="ECO:0000256" key="2">
    <source>
        <dbReference type="ARBA" id="ARBA00022729"/>
    </source>
</evidence>
<keyword evidence="2 3" id="KW-0732">Signal</keyword>
<dbReference type="RefSeq" id="WP_075080068.1">
    <property type="nucleotide sequence ID" value="NZ_BDCO01000002.1"/>
</dbReference>
<feature type="signal peptide" evidence="3">
    <location>
        <begin position="1"/>
        <end position="17"/>
    </location>
</feature>
<dbReference type="AlphaFoldDB" id="A0A146GAG2"/>
<dbReference type="FunCoup" id="A0A146GAG2">
    <property type="interactions" value="51"/>
</dbReference>
<comment type="similarity">
    <text evidence="1">Belongs to the MlaA family.</text>
</comment>
<feature type="chain" id="PRO_5007524877" evidence="3">
    <location>
        <begin position="18"/>
        <end position="259"/>
    </location>
</feature>
<proteinExistence type="inferred from homology"/>
<keyword evidence="5" id="KW-1185">Reference proteome</keyword>
<dbReference type="EMBL" id="BDCO01000002">
    <property type="protein sequence ID" value="GAT34440.1"/>
    <property type="molecule type" value="Genomic_DNA"/>
</dbReference>
<dbReference type="InterPro" id="IPR007428">
    <property type="entry name" value="MlaA"/>
</dbReference>
<evidence type="ECO:0000313" key="4">
    <source>
        <dbReference type="EMBL" id="GAT34440.1"/>
    </source>
</evidence>
<keyword evidence="4" id="KW-0449">Lipoprotein</keyword>
<protein>
    <submittedName>
        <fullName evidence="4">Phospholipid-binding lipoprotein MlaA</fullName>
    </submittedName>
</protein>
<dbReference type="GO" id="GO:0120010">
    <property type="term" value="P:intermembrane phospholipid transfer"/>
    <property type="evidence" value="ECO:0007669"/>
    <property type="project" value="TreeGrafter"/>
</dbReference>
<organism evidence="4 5">
    <name type="scientific">Terrimicrobium sacchariphilum</name>
    <dbReference type="NCBI Taxonomy" id="690879"/>
    <lineage>
        <taxon>Bacteria</taxon>
        <taxon>Pseudomonadati</taxon>
        <taxon>Verrucomicrobiota</taxon>
        <taxon>Terrimicrobiia</taxon>
        <taxon>Terrimicrobiales</taxon>
        <taxon>Terrimicrobiaceae</taxon>
        <taxon>Terrimicrobium</taxon>
    </lineage>
</organism>
<dbReference type="OrthoDB" id="9785326at2"/>
<dbReference type="STRING" id="690879.TSACC_22865"/>
<gene>
    <name evidence="4" type="ORF">TSACC_22865</name>
</gene>
<accession>A0A146GAG2</accession>
<reference evidence="5" key="1">
    <citation type="journal article" date="2017" name="Genome Announc.">
        <title>Draft Genome Sequence of Terrimicrobium sacchariphilum NM-5T, a Facultative Anaerobic Soil Bacterium of the Class Spartobacteria.</title>
        <authorList>
            <person name="Qiu Y.L."/>
            <person name="Tourlousse D.M."/>
            <person name="Matsuura N."/>
            <person name="Ohashi A."/>
            <person name="Sekiguchi Y."/>
        </authorList>
    </citation>
    <scope>NUCLEOTIDE SEQUENCE [LARGE SCALE GENOMIC DNA]</scope>
    <source>
        <strain evidence="5">NM-5</strain>
    </source>
</reference>
<dbReference type="InParanoid" id="A0A146GAG2"/>
<dbReference type="PANTHER" id="PTHR30035:SF3">
    <property type="entry name" value="INTERMEMBRANE PHOSPHOLIPID TRANSPORT SYSTEM LIPOPROTEIN MLAA"/>
    <property type="match status" value="1"/>
</dbReference>
<dbReference type="PANTHER" id="PTHR30035">
    <property type="entry name" value="LIPOPROTEIN VACJ-RELATED"/>
    <property type="match status" value="1"/>
</dbReference>
<dbReference type="PROSITE" id="PS51257">
    <property type="entry name" value="PROKAR_LIPOPROTEIN"/>
    <property type="match status" value="1"/>
</dbReference>
<dbReference type="GO" id="GO:0016020">
    <property type="term" value="C:membrane"/>
    <property type="evidence" value="ECO:0007669"/>
    <property type="project" value="InterPro"/>
</dbReference>
<evidence type="ECO:0000256" key="3">
    <source>
        <dbReference type="SAM" id="SignalP"/>
    </source>
</evidence>
<dbReference type="Pfam" id="PF04333">
    <property type="entry name" value="MlaA"/>
    <property type="match status" value="1"/>
</dbReference>
<name>A0A146GAG2_TERSA</name>
<evidence type="ECO:0000313" key="5">
    <source>
        <dbReference type="Proteomes" id="UP000076023"/>
    </source>
</evidence>
<sequence>MKKILCLSLASALFVGCATTKKEAPAAPADGKAAVGGKAVAGPTDDLDTYATVAQVPDPLQPVNRVTFWINHQVYRYILKPVSIGYKFIVPEKGREAIGNAFENVKYPVRLANNLLQADLPGAGKQTGAFLVNSTVGIGGLGRPAQHIPALADLPPVDTAQTFAKWGIPNGFYFVLPLIGPTTLRDGVGLAGDWALNPITWCGYIWGQPVWYIAVPAANTMRSLPAQIDTYDAATKDTIDRYLAARTAYIQYRNGINSR</sequence>
<comment type="caution">
    <text evidence="4">The sequence shown here is derived from an EMBL/GenBank/DDBJ whole genome shotgun (WGS) entry which is preliminary data.</text>
</comment>
<evidence type="ECO:0000256" key="1">
    <source>
        <dbReference type="ARBA" id="ARBA00010634"/>
    </source>
</evidence>
<dbReference type="Proteomes" id="UP000076023">
    <property type="component" value="Unassembled WGS sequence"/>
</dbReference>